<evidence type="ECO:0000259" key="1">
    <source>
        <dbReference type="Pfam" id="PF03358"/>
    </source>
</evidence>
<dbReference type="InterPro" id="IPR005025">
    <property type="entry name" value="FMN_Rdtase-like_dom"/>
</dbReference>
<feature type="domain" description="NADPH-dependent FMN reductase-like" evidence="1">
    <location>
        <begin position="1"/>
        <end position="142"/>
    </location>
</feature>
<dbReference type="OrthoDB" id="9812295at2"/>
<evidence type="ECO:0000313" key="2">
    <source>
        <dbReference type="EMBL" id="KEJ94863.1"/>
    </source>
</evidence>
<dbReference type="PANTHER" id="PTHR30543">
    <property type="entry name" value="CHROMATE REDUCTASE"/>
    <property type="match status" value="1"/>
</dbReference>
<accession>A0A073IWY1</accession>
<dbReference type="GO" id="GO:0010181">
    <property type="term" value="F:FMN binding"/>
    <property type="evidence" value="ECO:0007669"/>
    <property type="project" value="TreeGrafter"/>
</dbReference>
<organism evidence="2 3">
    <name type="scientific">Pseudosulfitobacter pseudonitzschiae</name>
    <dbReference type="NCBI Taxonomy" id="1402135"/>
    <lineage>
        <taxon>Bacteria</taxon>
        <taxon>Pseudomonadati</taxon>
        <taxon>Pseudomonadota</taxon>
        <taxon>Alphaproteobacteria</taxon>
        <taxon>Rhodobacterales</taxon>
        <taxon>Roseobacteraceae</taxon>
        <taxon>Pseudosulfitobacter</taxon>
    </lineage>
</organism>
<protein>
    <recommendedName>
        <fullName evidence="1">NADPH-dependent FMN reductase-like domain-containing protein</fullName>
    </recommendedName>
</protein>
<dbReference type="GO" id="GO:0005829">
    <property type="term" value="C:cytosol"/>
    <property type="evidence" value="ECO:0007669"/>
    <property type="project" value="TreeGrafter"/>
</dbReference>
<dbReference type="EMBL" id="JAMD01000009">
    <property type="protein sequence ID" value="KEJ94863.1"/>
    <property type="molecule type" value="Genomic_DNA"/>
</dbReference>
<evidence type="ECO:0000313" key="3">
    <source>
        <dbReference type="Proteomes" id="UP000027746"/>
    </source>
</evidence>
<name>A0A073IWY1_9RHOB</name>
<comment type="caution">
    <text evidence="2">The sequence shown here is derived from an EMBL/GenBank/DDBJ whole genome shotgun (WGS) entry which is preliminary data.</text>
</comment>
<reference evidence="2 3" key="1">
    <citation type="submission" date="2014-01" db="EMBL/GenBank/DDBJ databases">
        <title>Sulfitobacter sp. H3 (MCCC 1A00686) Genome Sequencing.</title>
        <authorList>
            <person name="Lai Q."/>
            <person name="Hong Z."/>
        </authorList>
    </citation>
    <scope>NUCLEOTIDE SEQUENCE [LARGE SCALE GENOMIC DNA]</scope>
    <source>
        <strain evidence="2 3">H3</strain>
    </source>
</reference>
<dbReference type="SUPFAM" id="SSF52218">
    <property type="entry name" value="Flavoproteins"/>
    <property type="match status" value="1"/>
</dbReference>
<dbReference type="InterPro" id="IPR050712">
    <property type="entry name" value="NAD(P)H-dep_reductase"/>
</dbReference>
<dbReference type="PANTHER" id="PTHR30543:SF21">
    <property type="entry name" value="NAD(P)H-DEPENDENT FMN REDUCTASE LOT6"/>
    <property type="match status" value="1"/>
</dbReference>
<sequence>MKLVSLVASTRPGSVNCALYSKVAHKLESCGHTLEEMPYAQVENLPQYTPVREETSGLPPFIGTLSRSILQADGLVIASPEYNFSIPGPLKNAIDWVSRIKPYVMTGKPVLLMSASGSPVGGWRGLAALRIPLGCLGARVFPWEITAGAVASVEAVEALSKTEAFRDRIDLAISQFG</sequence>
<dbReference type="AlphaFoldDB" id="A0A073IWY1"/>
<dbReference type="RefSeq" id="WP_073194379.1">
    <property type="nucleotide sequence ID" value="NZ_CP054599.1"/>
</dbReference>
<dbReference type="GO" id="GO:0016491">
    <property type="term" value="F:oxidoreductase activity"/>
    <property type="evidence" value="ECO:0007669"/>
    <property type="project" value="InterPro"/>
</dbReference>
<dbReference type="Proteomes" id="UP000027746">
    <property type="component" value="Unassembled WGS sequence"/>
</dbReference>
<gene>
    <name evidence="2" type="ORF">SUH3_24090</name>
</gene>
<dbReference type="InterPro" id="IPR029039">
    <property type="entry name" value="Flavoprotein-like_sf"/>
</dbReference>
<proteinExistence type="predicted"/>
<keyword evidence="3" id="KW-1185">Reference proteome</keyword>
<dbReference type="Gene3D" id="3.40.50.360">
    <property type="match status" value="1"/>
</dbReference>
<dbReference type="Pfam" id="PF03358">
    <property type="entry name" value="FMN_red"/>
    <property type="match status" value="1"/>
</dbReference>
<dbReference type="GeneID" id="68868441"/>